<keyword evidence="2" id="KW-1185">Reference proteome</keyword>
<reference evidence="1 2" key="1">
    <citation type="journal article" date="2021" name="Int. J. Syst. Evol. Microbiol.">
        <title>Amazonocrinis nigriterrae gen. nov., sp. nov., Atlanticothrix silvestris gen. nov., sp. nov. and Dendronalium phyllosphericum gen. nov., sp. nov., nostocacean cyanobacteria from Brazilian environments.</title>
        <authorList>
            <person name="Alvarenga D.O."/>
            <person name="Andreote A.P.D."/>
            <person name="Branco L.H.Z."/>
            <person name="Delbaje E."/>
            <person name="Cruz R.B."/>
            <person name="Varani A.M."/>
            <person name="Fiore M.F."/>
        </authorList>
    </citation>
    <scope>NUCLEOTIDE SEQUENCE [LARGE SCALE GENOMIC DNA]</scope>
    <source>
        <strain evidence="1 2">CENA369</strain>
    </source>
</reference>
<name>A0A8J7I0M8_9NOST</name>
<gene>
    <name evidence="1" type="ORF">I8752_02600</name>
</gene>
<keyword evidence="1" id="KW-0223">Dioxygenase</keyword>
<dbReference type="GO" id="GO:0051213">
    <property type="term" value="F:dioxygenase activity"/>
    <property type="evidence" value="ECO:0007669"/>
    <property type="project" value="UniProtKB-KW"/>
</dbReference>
<evidence type="ECO:0000313" key="2">
    <source>
        <dbReference type="Proteomes" id="UP000662314"/>
    </source>
</evidence>
<dbReference type="EMBL" id="JAECZA010000005">
    <property type="protein sequence ID" value="MBH8571938.1"/>
    <property type="molecule type" value="Genomic_DNA"/>
</dbReference>
<protein>
    <submittedName>
        <fullName evidence="1">Phytanoyl-CoA dioxygenase family protein</fullName>
    </submittedName>
</protein>
<dbReference type="Gene3D" id="2.60.120.620">
    <property type="entry name" value="q2cbj1_9rhob like domain"/>
    <property type="match status" value="1"/>
</dbReference>
<evidence type="ECO:0000313" key="1">
    <source>
        <dbReference type="EMBL" id="MBH8571938.1"/>
    </source>
</evidence>
<dbReference type="Proteomes" id="UP000662314">
    <property type="component" value="Unassembled WGS sequence"/>
</dbReference>
<dbReference type="AlphaFoldDB" id="A0A8J7I0M8"/>
<proteinExistence type="predicted"/>
<keyword evidence="1" id="KW-0560">Oxidoreductase</keyword>
<dbReference type="RefSeq" id="WP_214430774.1">
    <property type="nucleotide sequence ID" value="NZ_CAWPUQ010000284.1"/>
</dbReference>
<comment type="caution">
    <text evidence="1">The sequence shown here is derived from an EMBL/GenBank/DDBJ whole genome shotgun (WGS) entry which is preliminary data.</text>
</comment>
<organism evidence="1 2">
    <name type="scientific">Dendronalium phyllosphericum CENA369</name>
    <dbReference type="NCBI Taxonomy" id="1725256"/>
    <lineage>
        <taxon>Bacteria</taxon>
        <taxon>Bacillati</taxon>
        <taxon>Cyanobacteriota</taxon>
        <taxon>Cyanophyceae</taxon>
        <taxon>Nostocales</taxon>
        <taxon>Nostocaceae</taxon>
        <taxon>Dendronalium</taxon>
        <taxon>Dendronalium phyllosphericum</taxon>
    </lineage>
</organism>
<accession>A0A8J7I0M8</accession>
<sequence length="287" mass="33393">MIMNIKDKVSYFNYELNYRVNLWQHTKNLPPIEERDRIILDSLKSKSIYITNLAELGFTSTSELLDAAHSLLPSMGKANYDDSGENPPEICIVTDLPEFYNWGKEQRLFNIIENYIGLPVAYHGVHLRKDFANKNQFATLLWHRDIEDRRVIKIMVYLNDVEEKHGPFEYVPSHLTSKYTLNYYRIKNKIKNSGGINDETLNQIVPKSAWKSCPGKAGTVIIADTRRLLHHGTLRTQERSTLFFAYTANPPKQPQLCTHFWDDSYPKPEFYLKSEETRLSTLTTLTK</sequence>
<dbReference type="SUPFAM" id="SSF51197">
    <property type="entry name" value="Clavaminate synthase-like"/>
    <property type="match status" value="1"/>
</dbReference>